<organism evidence="3 4">
    <name type="scientific">Fistulina hepatica ATCC 64428</name>
    <dbReference type="NCBI Taxonomy" id="1128425"/>
    <lineage>
        <taxon>Eukaryota</taxon>
        <taxon>Fungi</taxon>
        <taxon>Dikarya</taxon>
        <taxon>Basidiomycota</taxon>
        <taxon>Agaricomycotina</taxon>
        <taxon>Agaricomycetes</taxon>
        <taxon>Agaricomycetidae</taxon>
        <taxon>Agaricales</taxon>
        <taxon>Fistulinaceae</taxon>
        <taxon>Fistulina</taxon>
    </lineage>
</organism>
<evidence type="ECO:0000313" key="4">
    <source>
        <dbReference type="Proteomes" id="UP000054144"/>
    </source>
</evidence>
<feature type="compositionally biased region" description="Polar residues" evidence="2">
    <location>
        <begin position="493"/>
        <end position="514"/>
    </location>
</feature>
<evidence type="ECO:0000256" key="2">
    <source>
        <dbReference type="SAM" id="MobiDB-lite"/>
    </source>
</evidence>
<sequence>MSPRSTVTAYALQLRSAFPASTPAAPTSDGSWKTHALALERGLKDLQAQLDEERTKNLVLTNTTADNSAPTKSKTKKAPFYRYRPPPRIDLVHVLSEAALNHSNRLPSDDCSARPTVQDDHHLLRRDSLIAAFSAFHELLHGRGNEGPPVHAPPPDLVLSFATRALEATHAHVNVPTRPVVLHALATVIPWLLDASVPLLLLCRKEKPEEATTEPPLGTFASQKTSAMSTACQATSKSSGSTEGPPPLTTSAFTILSPSLAAVEPTRNPCSGLVRLLDRLLVLVLAPLIRSVHKLSLSLVQALFPGPGNSACANVPADLRPDVLMLLRAILETLATMASSPKTRDDAKEILTSARETIAVMCLRELLQILETLMSKSARALPQLETADGTAQKLARHDASVTRLAVNDTLWFLCNVLHAVFLICDIPPGTSGQSKKDMLHQTSSRETESGMIGGTVITKLLCRIIDLARARPSRADNNEAEKLDDTAAPTDRAVSSQDKGASSGGAVNSGTQNGRGEPLLNEVGYDMLLGVAERYWQWSEAM</sequence>
<proteinExistence type="predicted"/>
<keyword evidence="1" id="KW-0175">Coiled coil</keyword>
<name>A0A0D7AR14_9AGAR</name>
<feature type="coiled-coil region" evidence="1">
    <location>
        <begin position="36"/>
        <end position="63"/>
    </location>
</feature>
<evidence type="ECO:0000313" key="3">
    <source>
        <dbReference type="EMBL" id="KIY53761.1"/>
    </source>
</evidence>
<accession>A0A0D7AR14</accession>
<protein>
    <submittedName>
        <fullName evidence="3">Uncharacterized protein</fullName>
    </submittedName>
</protein>
<dbReference type="EMBL" id="KN881589">
    <property type="protein sequence ID" value="KIY53761.1"/>
    <property type="molecule type" value="Genomic_DNA"/>
</dbReference>
<dbReference type="AlphaFoldDB" id="A0A0D7AR14"/>
<reference evidence="3 4" key="1">
    <citation type="journal article" date="2015" name="Fungal Genet. Biol.">
        <title>Evolution of novel wood decay mechanisms in Agaricales revealed by the genome sequences of Fistulina hepatica and Cylindrobasidium torrendii.</title>
        <authorList>
            <person name="Floudas D."/>
            <person name="Held B.W."/>
            <person name="Riley R."/>
            <person name="Nagy L.G."/>
            <person name="Koehler G."/>
            <person name="Ransdell A.S."/>
            <person name="Younus H."/>
            <person name="Chow J."/>
            <person name="Chiniquy J."/>
            <person name="Lipzen A."/>
            <person name="Tritt A."/>
            <person name="Sun H."/>
            <person name="Haridas S."/>
            <person name="LaButti K."/>
            <person name="Ohm R.A."/>
            <person name="Kues U."/>
            <person name="Blanchette R.A."/>
            <person name="Grigoriev I.V."/>
            <person name="Minto R.E."/>
            <person name="Hibbett D.S."/>
        </authorList>
    </citation>
    <scope>NUCLEOTIDE SEQUENCE [LARGE SCALE GENOMIC DNA]</scope>
    <source>
        <strain evidence="3 4">ATCC 64428</strain>
    </source>
</reference>
<gene>
    <name evidence="3" type="ORF">FISHEDRAFT_54961</name>
</gene>
<dbReference type="OrthoDB" id="2684605at2759"/>
<dbReference type="Proteomes" id="UP000054144">
    <property type="component" value="Unassembled WGS sequence"/>
</dbReference>
<feature type="region of interest" description="Disordered" evidence="2">
    <location>
        <begin position="474"/>
        <end position="519"/>
    </location>
</feature>
<keyword evidence="4" id="KW-1185">Reference proteome</keyword>
<feature type="compositionally biased region" description="Basic and acidic residues" evidence="2">
    <location>
        <begin position="474"/>
        <end position="485"/>
    </location>
</feature>
<evidence type="ECO:0000256" key="1">
    <source>
        <dbReference type="SAM" id="Coils"/>
    </source>
</evidence>